<protein>
    <submittedName>
        <fullName evidence="4">Sulfatase</fullName>
    </submittedName>
</protein>
<dbReference type="eggNOG" id="COG3119">
    <property type="taxonomic scope" value="Bacteria"/>
</dbReference>
<evidence type="ECO:0000259" key="3">
    <source>
        <dbReference type="Pfam" id="PF00884"/>
    </source>
</evidence>
<organism evidence="4 5">
    <name type="scientific">Mahella australiensis (strain DSM 15567 / CIP 107919 / 50-1 BON)</name>
    <dbReference type="NCBI Taxonomy" id="697281"/>
    <lineage>
        <taxon>Bacteria</taxon>
        <taxon>Bacillati</taxon>
        <taxon>Bacillota</taxon>
        <taxon>Clostridia</taxon>
        <taxon>Thermoanaerobacterales</taxon>
        <taxon>Thermoanaerobacterales Family IV. Incertae Sedis</taxon>
        <taxon>Mahella</taxon>
    </lineage>
</organism>
<dbReference type="Pfam" id="PF00884">
    <property type="entry name" value="Sulfatase"/>
    <property type="match status" value="1"/>
</dbReference>
<dbReference type="CDD" id="cd16028">
    <property type="entry name" value="PMH"/>
    <property type="match status" value="1"/>
</dbReference>
<proteinExistence type="predicted"/>
<accession>F3ZW27</accession>
<evidence type="ECO:0000256" key="1">
    <source>
        <dbReference type="ARBA" id="ARBA00022723"/>
    </source>
</evidence>
<dbReference type="SUPFAM" id="SSF53649">
    <property type="entry name" value="Alkaline phosphatase-like"/>
    <property type="match status" value="1"/>
</dbReference>
<dbReference type="AlphaFoldDB" id="F3ZW27"/>
<dbReference type="GO" id="GO:0008484">
    <property type="term" value="F:sulfuric ester hydrolase activity"/>
    <property type="evidence" value="ECO:0007669"/>
    <property type="project" value="TreeGrafter"/>
</dbReference>
<evidence type="ECO:0000313" key="5">
    <source>
        <dbReference type="Proteomes" id="UP000008457"/>
    </source>
</evidence>
<dbReference type="HOGENOM" id="CLU_006332_9_2_9"/>
<sequence>MNILFIMADQWRADCLSCAGHPVVKTPSLDKLAQKGVRFESTYVQWPVCGPSRTCLYTGRYMHAHRSTWNGVPLPEDERSIGHYFTSNGYDAVLIGKGHYSADDERLPQLIRCGFDPERDRLNDGGMDVLATEGWDYGKFLMSKGYISDDPIDDFAMTVKTPQGENISAWDFKACPYPLRVKAEDSPPAYLTDKAMEFMRSHEQRPWIMHLSYTYPHWPIAAPAPYNALYDPAQVPRPCRNQDELKHPIMEPFRKERRSLPFDNRWVWQHMRATYYGMMSLVDMQLGRLFDYMEQHGLMDNTMIVFTSDHGEYLGDHWLFEKELFYEQAVRVPLIVYCPGGEYDVSRGSINYDFVQSIDLLPSMMEEADIPIDHRIQGKSLMGLLRGRKPEAWQSAVYADWDYEFYHTGEVLGIPPERRRAWMVRDHRFKYVHFLDLPDMLFDMENDSEELHNLADNPFYKGVVETYRLKLLDWRMSTEDRSRSGWFYNKYGAIGVSLPSDKFANYGLWKSEDGNML</sequence>
<evidence type="ECO:0000256" key="2">
    <source>
        <dbReference type="ARBA" id="ARBA00022801"/>
    </source>
</evidence>
<name>F3ZW27_MAHA5</name>
<dbReference type="GO" id="GO:0046872">
    <property type="term" value="F:metal ion binding"/>
    <property type="evidence" value="ECO:0007669"/>
    <property type="project" value="UniProtKB-KW"/>
</dbReference>
<dbReference type="Proteomes" id="UP000008457">
    <property type="component" value="Chromosome"/>
</dbReference>
<dbReference type="Gene3D" id="3.40.720.10">
    <property type="entry name" value="Alkaline Phosphatase, subunit A"/>
    <property type="match status" value="1"/>
</dbReference>
<keyword evidence="1" id="KW-0479">Metal-binding</keyword>
<dbReference type="EMBL" id="CP002360">
    <property type="protein sequence ID" value="AEE96407.1"/>
    <property type="molecule type" value="Genomic_DNA"/>
</dbReference>
<dbReference type="PANTHER" id="PTHR45953">
    <property type="entry name" value="IDURONATE 2-SULFATASE"/>
    <property type="match status" value="1"/>
</dbReference>
<keyword evidence="2" id="KW-0378">Hydrolase</keyword>
<reference evidence="5" key="1">
    <citation type="submission" date="2010-11" db="EMBL/GenBank/DDBJ databases">
        <title>The complete genome of Mahella australiensis DSM 15567.</title>
        <authorList>
            <consortium name="US DOE Joint Genome Institute (JGI-PGF)"/>
            <person name="Lucas S."/>
            <person name="Copeland A."/>
            <person name="Lapidus A."/>
            <person name="Bruce D."/>
            <person name="Goodwin L."/>
            <person name="Pitluck S."/>
            <person name="Kyrpides N."/>
            <person name="Mavromatis K."/>
            <person name="Pagani I."/>
            <person name="Ivanova N."/>
            <person name="Teshima H."/>
            <person name="Brettin T."/>
            <person name="Detter J.C."/>
            <person name="Han C."/>
            <person name="Tapia R."/>
            <person name="Land M."/>
            <person name="Hauser L."/>
            <person name="Markowitz V."/>
            <person name="Cheng J.-F."/>
            <person name="Hugenholtz P."/>
            <person name="Woyke T."/>
            <person name="Wu D."/>
            <person name="Spring S."/>
            <person name="Pukall R."/>
            <person name="Steenblock K."/>
            <person name="Schneider S."/>
            <person name="Klenk H.-P."/>
            <person name="Eisen J.A."/>
        </authorList>
    </citation>
    <scope>NUCLEOTIDE SEQUENCE [LARGE SCALE GENOMIC DNA]</scope>
    <source>
        <strain evidence="5">DSM 15567 / CIP 107919 / 50-1 BON</strain>
    </source>
</reference>
<keyword evidence="5" id="KW-1185">Reference proteome</keyword>
<feature type="domain" description="Sulfatase N-terminal" evidence="3">
    <location>
        <begin position="2"/>
        <end position="369"/>
    </location>
</feature>
<dbReference type="InterPro" id="IPR000917">
    <property type="entry name" value="Sulfatase_N"/>
</dbReference>
<dbReference type="KEGG" id="mas:Mahau_1211"/>
<evidence type="ECO:0000313" key="4">
    <source>
        <dbReference type="EMBL" id="AEE96407.1"/>
    </source>
</evidence>
<dbReference type="STRING" id="697281.Mahau_1211"/>
<gene>
    <name evidence="4" type="ordered locus">Mahau_1211</name>
</gene>
<dbReference type="PANTHER" id="PTHR45953:SF1">
    <property type="entry name" value="IDURONATE 2-SULFATASE"/>
    <property type="match status" value="1"/>
</dbReference>
<reference evidence="4 5" key="2">
    <citation type="journal article" date="2011" name="Stand. Genomic Sci.">
        <title>Complete genome sequence of Mahella australiensis type strain (50-1 BON).</title>
        <authorList>
            <person name="Sikorski J."/>
            <person name="Teshima H."/>
            <person name="Nolan M."/>
            <person name="Lucas S."/>
            <person name="Hammon N."/>
            <person name="Deshpande S."/>
            <person name="Cheng J.F."/>
            <person name="Pitluck S."/>
            <person name="Liolios K."/>
            <person name="Pagani I."/>
            <person name="Ivanova N."/>
            <person name="Huntemann M."/>
            <person name="Mavromatis K."/>
            <person name="Ovchinikova G."/>
            <person name="Pati A."/>
            <person name="Tapia R."/>
            <person name="Han C."/>
            <person name="Goodwin L."/>
            <person name="Chen A."/>
            <person name="Palaniappan K."/>
            <person name="Land M."/>
            <person name="Hauser L."/>
            <person name="Ngatchou-Djao O.D."/>
            <person name="Rohde M."/>
            <person name="Pukall R."/>
            <person name="Spring S."/>
            <person name="Abt B."/>
            <person name="Goker M."/>
            <person name="Detter J.C."/>
            <person name="Woyke T."/>
            <person name="Bristow J."/>
            <person name="Markowitz V."/>
            <person name="Hugenholtz P."/>
            <person name="Eisen J.A."/>
            <person name="Kyrpides N.C."/>
            <person name="Klenk H.P."/>
            <person name="Lapidus A."/>
        </authorList>
    </citation>
    <scope>NUCLEOTIDE SEQUENCE [LARGE SCALE GENOMIC DNA]</scope>
    <source>
        <strain evidence="5">DSM 15567 / CIP 107919 / 50-1 BON</strain>
    </source>
</reference>
<dbReference type="GO" id="GO:0005737">
    <property type="term" value="C:cytoplasm"/>
    <property type="evidence" value="ECO:0007669"/>
    <property type="project" value="TreeGrafter"/>
</dbReference>
<dbReference type="InterPro" id="IPR017850">
    <property type="entry name" value="Alkaline_phosphatase_core_sf"/>
</dbReference>